<keyword evidence="2" id="KW-1185">Reference proteome</keyword>
<proteinExistence type="predicted"/>
<dbReference type="Gene3D" id="3.90.320.10">
    <property type="match status" value="1"/>
</dbReference>
<dbReference type="InParanoid" id="A0A2P6NW44"/>
<comment type="caution">
    <text evidence="1">The sequence shown here is derived from an EMBL/GenBank/DDBJ whole genome shotgun (WGS) entry which is preliminary data.</text>
</comment>
<organism evidence="1 2">
    <name type="scientific">Planoprotostelium fungivorum</name>
    <dbReference type="NCBI Taxonomy" id="1890364"/>
    <lineage>
        <taxon>Eukaryota</taxon>
        <taxon>Amoebozoa</taxon>
        <taxon>Evosea</taxon>
        <taxon>Variosea</taxon>
        <taxon>Cavosteliida</taxon>
        <taxon>Cavosteliaceae</taxon>
        <taxon>Planoprotostelium</taxon>
    </lineage>
</organism>
<dbReference type="SUPFAM" id="SSF52980">
    <property type="entry name" value="Restriction endonuclease-like"/>
    <property type="match status" value="1"/>
</dbReference>
<evidence type="ECO:0000313" key="2">
    <source>
        <dbReference type="Proteomes" id="UP000241769"/>
    </source>
</evidence>
<dbReference type="GO" id="GO:0006281">
    <property type="term" value="P:DNA repair"/>
    <property type="evidence" value="ECO:0007669"/>
    <property type="project" value="UniProtKB-ARBA"/>
</dbReference>
<dbReference type="EMBL" id="MDYQ01000013">
    <property type="protein sequence ID" value="PRP88179.1"/>
    <property type="molecule type" value="Genomic_DNA"/>
</dbReference>
<name>A0A2P6NW44_9EUKA</name>
<reference evidence="1 2" key="1">
    <citation type="journal article" date="2018" name="Genome Biol. Evol.">
        <title>Multiple Roots of Fruiting Body Formation in Amoebozoa.</title>
        <authorList>
            <person name="Hillmann F."/>
            <person name="Forbes G."/>
            <person name="Novohradska S."/>
            <person name="Ferling I."/>
            <person name="Riege K."/>
            <person name="Groth M."/>
            <person name="Westermann M."/>
            <person name="Marz M."/>
            <person name="Spaller T."/>
            <person name="Winckler T."/>
            <person name="Schaap P."/>
            <person name="Glockner G."/>
        </authorList>
    </citation>
    <scope>NUCLEOTIDE SEQUENCE [LARGE SCALE GENOMIC DNA]</scope>
    <source>
        <strain evidence="1 2">Jena</strain>
    </source>
</reference>
<dbReference type="OrthoDB" id="2124056at2759"/>
<dbReference type="AlphaFoldDB" id="A0A2P6NW44"/>
<accession>A0A2P6NW44</accession>
<dbReference type="InterPro" id="IPR011335">
    <property type="entry name" value="Restrct_endonuc-II-like"/>
</dbReference>
<dbReference type="InterPro" id="IPR011604">
    <property type="entry name" value="PDDEXK-like_dom_sf"/>
</dbReference>
<evidence type="ECO:0000313" key="1">
    <source>
        <dbReference type="EMBL" id="PRP88179.1"/>
    </source>
</evidence>
<gene>
    <name evidence="1" type="ORF">PROFUN_04002</name>
</gene>
<dbReference type="Proteomes" id="UP000241769">
    <property type="component" value="Unassembled WGS sequence"/>
</dbReference>
<protein>
    <submittedName>
        <fullName evidence="1">Uncharacterized protein</fullName>
    </submittedName>
</protein>
<sequence>MKFRVGAGTLSSIIGARQPKDSIPTLWEKHHKESYEAAMKRNNIVQPKAVEIIQQLQIQKHIQKAIKSKDKDLNQQMDGLMSQVKKLVEKQVEEEPIILIEEEPLILVEEPSDQPGLALPVIPSEEREKIKKQRIEKKIKESRDEIKSHVYKRRGTLAEPTIIKQYQEKTQKVVKENNAKVFSKTMGQNCLLVGRVDGLVEELREVIEIKHRQIKLLSYVPPYEKTQLMAYLFLTGFDTGRLVQQYGEQTQTSPPIQFDPEYWEECVHRADNFWGEFQKLFDSELLQDRLVLKDAFDFPIVEKAHLFTVVHPFYDVSKIAGLEILNERKIGGRNKRK</sequence>